<gene>
    <name evidence="8" type="primary">thiD</name>
    <name evidence="8" type="ORF">ERS686654_00365</name>
</gene>
<dbReference type="SUPFAM" id="SSF53613">
    <property type="entry name" value="Ribokinase-like"/>
    <property type="match status" value="1"/>
</dbReference>
<dbReference type="PANTHER" id="PTHR20858">
    <property type="entry name" value="PHOSPHOMETHYLPYRIMIDINE KINASE"/>
    <property type="match status" value="1"/>
</dbReference>
<evidence type="ECO:0000256" key="5">
    <source>
        <dbReference type="ARBA" id="ARBA00022777"/>
    </source>
</evidence>
<dbReference type="RefSeq" id="WP_059427044.1">
    <property type="nucleotide sequence ID" value="NZ_FAUT01000001.1"/>
</dbReference>
<keyword evidence="6" id="KW-0067">ATP-binding</keyword>
<evidence type="ECO:0000313" key="9">
    <source>
        <dbReference type="Proteomes" id="UP000052237"/>
    </source>
</evidence>
<dbReference type="NCBIfam" id="TIGR00097">
    <property type="entry name" value="HMP-P_kinase"/>
    <property type="match status" value="1"/>
</dbReference>
<dbReference type="FunFam" id="3.40.1190.20:FF:000003">
    <property type="entry name" value="Phosphomethylpyrimidine kinase ThiD"/>
    <property type="match status" value="1"/>
</dbReference>
<evidence type="ECO:0000256" key="4">
    <source>
        <dbReference type="ARBA" id="ARBA00022741"/>
    </source>
</evidence>
<dbReference type="InterPro" id="IPR013749">
    <property type="entry name" value="PM/HMP-P_kinase-1"/>
</dbReference>
<evidence type="ECO:0000256" key="3">
    <source>
        <dbReference type="ARBA" id="ARBA00022679"/>
    </source>
</evidence>
<keyword evidence="4" id="KW-0547">Nucleotide-binding</keyword>
<comment type="caution">
    <text evidence="8">The sequence shown here is derived from an EMBL/GenBank/DDBJ whole genome shotgun (WGS) entry which is preliminary data.</text>
</comment>
<dbReference type="Gene3D" id="3.40.1190.20">
    <property type="match status" value="1"/>
</dbReference>
<dbReference type="UniPathway" id="UPA00060">
    <property type="reaction ID" value="UER00138"/>
</dbReference>
<sequence>MKKILTIAGSDSSGGAGIQADIKTITAHKMYASSAITVLTAQNTMGVYGVLPVAPEFVSQQIKSVFDDLAPDSVKIGMLFNTSIIKAVLDSLKNVAAKNVVCDTVMIATSGAKLLEDDAIQALWGLFDLSQVITPNAAEASVLAGFKVCDTATQKQAAKAIYERVRTPVLVKGGHLNATDILWDGVEFSEFNGQLKATKNTHGTGCTLSSAIACGLAAGLELKEAIKHAKSFINKALSWDEQIGHGSGAIDHYFNIEELI</sequence>
<dbReference type="InterPro" id="IPR029056">
    <property type="entry name" value="Ribokinase-like"/>
</dbReference>
<dbReference type="GO" id="GO:0005524">
    <property type="term" value="F:ATP binding"/>
    <property type="evidence" value="ECO:0007669"/>
    <property type="project" value="UniProtKB-KW"/>
</dbReference>
<comment type="pathway">
    <text evidence="1">Cofactor biosynthesis; thiamine diphosphate biosynthesis.</text>
</comment>
<accession>A0A0S4REP4</accession>
<dbReference type="GO" id="GO:0009229">
    <property type="term" value="P:thiamine diphosphate biosynthetic process"/>
    <property type="evidence" value="ECO:0007669"/>
    <property type="project" value="UniProtKB-UniPathway"/>
</dbReference>
<proteinExistence type="predicted"/>
<reference evidence="8 9" key="1">
    <citation type="submission" date="2015-11" db="EMBL/GenBank/DDBJ databases">
        <authorList>
            <consortium name="Pathogen Informatics"/>
        </authorList>
    </citation>
    <scope>NUCLEOTIDE SEQUENCE [LARGE SCALE GENOMIC DNA]</scope>
    <source>
        <strain evidence="8 9">006A-0059</strain>
    </source>
</reference>
<dbReference type="Pfam" id="PF08543">
    <property type="entry name" value="Phos_pyr_kin"/>
    <property type="match status" value="1"/>
</dbReference>
<evidence type="ECO:0000256" key="2">
    <source>
        <dbReference type="ARBA" id="ARBA00012135"/>
    </source>
</evidence>
<dbReference type="EMBL" id="FAVB01000001">
    <property type="protein sequence ID" value="CUU71745.1"/>
    <property type="molecule type" value="Genomic_DNA"/>
</dbReference>
<evidence type="ECO:0000256" key="6">
    <source>
        <dbReference type="ARBA" id="ARBA00022840"/>
    </source>
</evidence>
<organism evidence="8 9">
    <name type="scientific">Campylobacter hyointestinalis subsp. hyointestinalis</name>
    <dbReference type="NCBI Taxonomy" id="91352"/>
    <lineage>
        <taxon>Bacteria</taxon>
        <taxon>Pseudomonadati</taxon>
        <taxon>Campylobacterota</taxon>
        <taxon>Epsilonproteobacteria</taxon>
        <taxon>Campylobacterales</taxon>
        <taxon>Campylobacteraceae</taxon>
        <taxon>Campylobacter</taxon>
    </lineage>
</organism>
<protein>
    <recommendedName>
        <fullName evidence="2">hydroxymethylpyrimidine kinase</fullName>
        <ecNumber evidence="2">2.7.1.49</ecNumber>
    </recommendedName>
</protein>
<dbReference type="InterPro" id="IPR004399">
    <property type="entry name" value="HMP/HMP-P_kinase_dom"/>
</dbReference>
<evidence type="ECO:0000259" key="7">
    <source>
        <dbReference type="Pfam" id="PF08543"/>
    </source>
</evidence>
<name>A0A0S4REP4_CAMHY</name>
<dbReference type="CDD" id="cd01169">
    <property type="entry name" value="HMPP_kinase"/>
    <property type="match status" value="1"/>
</dbReference>
<dbReference type="GO" id="GO:0008902">
    <property type="term" value="F:hydroxymethylpyrimidine kinase activity"/>
    <property type="evidence" value="ECO:0007669"/>
    <property type="project" value="UniProtKB-EC"/>
</dbReference>
<dbReference type="AlphaFoldDB" id="A0A0S4REP4"/>
<keyword evidence="3 8" id="KW-0808">Transferase</keyword>
<dbReference type="GO" id="GO:0008972">
    <property type="term" value="F:phosphomethylpyrimidine kinase activity"/>
    <property type="evidence" value="ECO:0007669"/>
    <property type="project" value="InterPro"/>
</dbReference>
<feature type="domain" description="Pyridoxamine kinase/Phosphomethylpyrimidine kinase" evidence="7">
    <location>
        <begin position="11"/>
        <end position="250"/>
    </location>
</feature>
<dbReference type="Proteomes" id="UP000052237">
    <property type="component" value="Unassembled WGS sequence"/>
</dbReference>
<keyword evidence="9" id="KW-1185">Reference proteome</keyword>
<dbReference type="GO" id="GO:0005829">
    <property type="term" value="C:cytosol"/>
    <property type="evidence" value="ECO:0007669"/>
    <property type="project" value="TreeGrafter"/>
</dbReference>
<evidence type="ECO:0000256" key="1">
    <source>
        <dbReference type="ARBA" id="ARBA00004948"/>
    </source>
</evidence>
<dbReference type="GO" id="GO:0009228">
    <property type="term" value="P:thiamine biosynthetic process"/>
    <property type="evidence" value="ECO:0007669"/>
    <property type="project" value="InterPro"/>
</dbReference>
<dbReference type="EC" id="2.7.1.49" evidence="2"/>
<evidence type="ECO:0000313" key="8">
    <source>
        <dbReference type="EMBL" id="CUU71745.1"/>
    </source>
</evidence>
<dbReference type="PANTHER" id="PTHR20858:SF17">
    <property type="entry name" value="HYDROXYMETHYLPYRIMIDINE_PHOSPHOMETHYLPYRIMIDINE KINASE THI20-RELATED"/>
    <property type="match status" value="1"/>
</dbReference>
<keyword evidence="5 8" id="KW-0418">Kinase</keyword>